<reference evidence="2" key="1">
    <citation type="journal article" date="2014" name="Int. J. Syst. Evol. Microbiol.">
        <title>Complete genome of a new Firmicutes species belonging to the dominant human colonic microbiota ('Ruminococcus bicirculans') reveals two chromosomes and a selective capacity to utilize plant glucans.</title>
        <authorList>
            <consortium name="NISC Comparative Sequencing Program"/>
            <person name="Wegmann U."/>
            <person name="Louis P."/>
            <person name="Goesmann A."/>
            <person name="Henrissat B."/>
            <person name="Duncan S.H."/>
            <person name="Flint H.J."/>
        </authorList>
    </citation>
    <scope>NUCLEOTIDE SEQUENCE</scope>
    <source>
        <strain evidence="2">NBRC 103855</strain>
    </source>
</reference>
<accession>A0ABQ5UDB3</accession>
<evidence type="ECO:0000313" key="2">
    <source>
        <dbReference type="EMBL" id="GLQ09190.1"/>
    </source>
</evidence>
<name>A0ABQ5UDB3_9HYPH</name>
<keyword evidence="3" id="KW-1185">Reference proteome</keyword>
<dbReference type="EMBL" id="BSNG01000001">
    <property type="protein sequence ID" value="GLQ09190.1"/>
    <property type="molecule type" value="Genomic_DNA"/>
</dbReference>
<feature type="region of interest" description="Disordered" evidence="1">
    <location>
        <begin position="110"/>
        <end position="130"/>
    </location>
</feature>
<proteinExistence type="predicted"/>
<protein>
    <submittedName>
        <fullName evidence="2">Uncharacterized protein</fullName>
    </submittedName>
</protein>
<dbReference type="RefSeq" id="WP_284388738.1">
    <property type="nucleotide sequence ID" value="NZ_BSNG01000001.1"/>
</dbReference>
<sequence length="318" mass="33351">MLALSLAPGQPRTTPWPSDTWFGIDFASGRSIAGGRHVPLTDALTFARASDRLVRTNAGHWQAAGPGQPAISDLGLSLEPERTNTVVFNTGNSGAGILLTGTTLANLPAGSSPARDAHGKRAIQGSGNTDGVTRHSLSTLGGTTYSWSQSFKYDGSAWVRFMFSDNVAHGLNVWLDLQTMTVGTASVFGNAVLHSHALTPEGNGWYRLSMTGAVPNTASGGLSSYVCTANGNSTRQAGSYCLWGTQMETGKPTSPILTFGASETRRQDQAVLSLPAGAHTLRQWRAGAPQAVSVPGGAYTLPADDTGGFIQWLWSDQS</sequence>
<gene>
    <name evidence="2" type="ORF">GCM10007913_11220</name>
</gene>
<evidence type="ECO:0000313" key="3">
    <source>
        <dbReference type="Proteomes" id="UP001161406"/>
    </source>
</evidence>
<comment type="caution">
    <text evidence="2">The sequence shown here is derived from an EMBL/GenBank/DDBJ whole genome shotgun (WGS) entry which is preliminary data.</text>
</comment>
<dbReference type="Proteomes" id="UP001161406">
    <property type="component" value="Unassembled WGS sequence"/>
</dbReference>
<reference evidence="2" key="2">
    <citation type="submission" date="2023-01" db="EMBL/GenBank/DDBJ databases">
        <title>Draft genome sequence of Devosia yakushimensis strain NBRC 103855.</title>
        <authorList>
            <person name="Sun Q."/>
            <person name="Mori K."/>
        </authorList>
    </citation>
    <scope>NUCLEOTIDE SEQUENCE</scope>
    <source>
        <strain evidence="2">NBRC 103855</strain>
    </source>
</reference>
<evidence type="ECO:0000256" key="1">
    <source>
        <dbReference type="SAM" id="MobiDB-lite"/>
    </source>
</evidence>
<organism evidence="2 3">
    <name type="scientific">Devosia yakushimensis</name>
    <dbReference type="NCBI Taxonomy" id="470028"/>
    <lineage>
        <taxon>Bacteria</taxon>
        <taxon>Pseudomonadati</taxon>
        <taxon>Pseudomonadota</taxon>
        <taxon>Alphaproteobacteria</taxon>
        <taxon>Hyphomicrobiales</taxon>
        <taxon>Devosiaceae</taxon>
        <taxon>Devosia</taxon>
    </lineage>
</organism>